<evidence type="ECO:0000313" key="1">
    <source>
        <dbReference type="EMBL" id="GBB87862.1"/>
    </source>
</evidence>
<dbReference type="EMBL" id="BLAL01000160">
    <property type="protein sequence ID" value="GES86005.1"/>
    <property type="molecule type" value="Genomic_DNA"/>
</dbReference>
<dbReference type="OrthoDB" id="2303905at2759"/>
<name>A0A2Z6QGT1_9GLOM</name>
<dbReference type="Proteomes" id="UP000247702">
    <property type="component" value="Unassembled WGS sequence"/>
</dbReference>
<evidence type="ECO:0000313" key="3">
    <source>
        <dbReference type="Proteomes" id="UP000247702"/>
    </source>
</evidence>
<protein>
    <recommendedName>
        <fullName evidence="4">F-box domain-containing protein</fullName>
    </recommendedName>
</protein>
<dbReference type="EMBL" id="BEXD01000487">
    <property type="protein sequence ID" value="GBB87862.1"/>
    <property type="molecule type" value="Genomic_DNA"/>
</dbReference>
<keyword evidence="3" id="KW-1185">Reference proteome</keyword>
<reference evidence="2" key="2">
    <citation type="submission" date="2019-10" db="EMBL/GenBank/DDBJ databases">
        <title>Conservation and host-specific expression of non-tandemly repeated heterogenous ribosome RNA gene in arbuscular mycorrhizal fungi.</title>
        <authorList>
            <person name="Maeda T."/>
            <person name="Kobayashi Y."/>
            <person name="Nakagawa T."/>
            <person name="Ezawa T."/>
            <person name="Yamaguchi K."/>
            <person name="Bino T."/>
            <person name="Nishimoto Y."/>
            <person name="Shigenobu S."/>
            <person name="Kawaguchi M."/>
        </authorList>
    </citation>
    <scope>NUCLEOTIDE SEQUENCE</scope>
    <source>
        <strain evidence="2">HR1</strain>
    </source>
</reference>
<organism evidence="1 3">
    <name type="scientific">Rhizophagus clarus</name>
    <dbReference type="NCBI Taxonomy" id="94130"/>
    <lineage>
        <taxon>Eukaryota</taxon>
        <taxon>Fungi</taxon>
        <taxon>Fungi incertae sedis</taxon>
        <taxon>Mucoromycota</taxon>
        <taxon>Glomeromycotina</taxon>
        <taxon>Glomeromycetes</taxon>
        <taxon>Glomerales</taxon>
        <taxon>Glomeraceae</taxon>
        <taxon>Rhizophagus</taxon>
    </lineage>
</organism>
<accession>A0A2Z6QGT1</accession>
<dbReference type="Proteomes" id="UP000615446">
    <property type="component" value="Unassembled WGS sequence"/>
</dbReference>
<sequence length="501" mass="58999">MSLSVDVLSIIFEDLERQNDGSLYSCIFVNREWCKASIPYLWKNPWKRVFCNIKRYKSLFKSFLMMMPQESKEFLKINGLKYLFDDESLNNDPLFNYARFCKVIDSFVINSMVIQNIKYNKNQKVPKYLTQQNYNEYLVEQEILKLLINNTSKIKCLTLIHKSHPIIFFSNSFTSLSQLNELHCNTSIDPKMFYELSQFCKNIEKLVIEGHNDENYGLVLFIEKLSNLKKVKIWEDNVFGSIAQGKCKNLGDVLVTKSSSITELDLGNSPITIPPKLLRRFQNNLTSFKFCVSYHISEEILINELVNILRNISFPNLEELIIYHDYSPPFEVVARMIETTNKKLKKFTIGTFNEFYENANLLVTVISTQCPKLEYLGIWIDDMNLMINLLNGCKNLKGLLARSYYSNEITELFKILGDHATNQLRKFQFDETWELAEDDLKNCFEIWKQKKEFSFDFYMPCYVFQEANSQREIIKKYQKLGVIGDYDMYPGARNYVEDIWE</sequence>
<dbReference type="AlphaFoldDB" id="A0A2Z6QGT1"/>
<dbReference type="SUPFAM" id="SSF52047">
    <property type="entry name" value="RNI-like"/>
    <property type="match status" value="1"/>
</dbReference>
<comment type="caution">
    <text evidence="1">The sequence shown here is derived from an EMBL/GenBank/DDBJ whole genome shotgun (WGS) entry which is preliminary data.</text>
</comment>
<reference evidence="1 3" key="1">
    <citation type="submission" date="2017-11" db="EMBL/GenBank/DDBJ databases">
        <title>The genome of Rhizophagus clarus HR1 reveals common genetic basis of auxotrophy among arbuscular mycorrhizal fungi.</title>
        <authorList>
            <person name="Kobayashi Y."/>
        </authorList>
    </citation>
    <scope>NUCLEOTIDE SEQUENCE [LARGE SCALE GENOMIC DNA]</scope>
    <source>
        <strain evidence="1 3">HR1</strain>
    </source>
</reference>
<dbReference type="Gene3D" id="3.80.10.10">
    <property type="entry name" value="Ribonuclease Inhibitor"/>
    <property type="match status" value="1"/>
</dbReference>
<gene>
    <name evidence="2" type="ORF">RCL2_001308300</name>
    <name evidence="1" type="ORF">RclHR1_14360001</name>
</gene>
<evidence type="ECO:0008006" key="4">
    <source>
        <dbReference type="Google" id="ProtNLM"/>
    </source>
</evidence>
<proteinExistence type="predicted"/>
<evidence type="ECO:0000313" key="2">
    <source>
        <dbReference type="EMBL" id="GES86005.1"/>
    </source>
</evidence>
<dbReference type="InterPro" id="IPR032675">
    <property type="entry name" value="LRR_dom_sf"/>
</dbReference>